<dbReference type="Proteomes" id="UP000194127">
    <property type="component" value="Unassembled WGS sequence"/>
</dbReference>
<gene>
    <name evidence="1" type="ORF">POSPLADRAFT_1138118</name>
</gene>
<proteinExistence type="predicted"/>
<dbReference type="RefSeq" id="XP_024341244.1">
    <property type="nucleotide sequence ID" value="XM_024484873.1"/>
</dbReference>
<dbReference type="GeneID" id="36329822"/>
<organism evidence="1 2">
    <name type="scientific">Postia placenta MAD-698-R-SB12</name>
    <dbReference type="NCBI Taxonomy" id="670580"/>
    <lineage>
        <taxon>Eukaryota</taxon>
        <taxon>Fungi</taxon>
        <taxon>Dikarya</taxon>
        <taxon>Basidiomycota</taxon>
        <taxon>Agaricomycotina</taxon>
        <taxon>Agaricomycetes</taxon>
        <taxon>Polyporales</taxon>
        <taxon>Adustoporiaceae</taxon>
        <taxon>Rhodonia</taxon>
    </lineage>
</organism>
<sequence length="501" mass="57715">VESSNGQSFYHMPQMQEFAINLQQVIHDLDATQNFLEVQKACVKEIREVHVVPLVDNKYTHIYRCVQHVAPCLEWDIARSRTRETRLQILRDARLQNVVARLRQKGWEDELDMMDLEDYGPLVDHPGVHVAQELTDNAWSKISASLDALMQEYRMHDYQKVLTARLTDLSVLLNEIYAEPWRTRVTEFKPHFVDIATMAGVQQIIRSSLSEDLEVEDEQEFRALLPSLTAHWQASVAASLRPMLKPFVVSKPGIDMLNLAIAYFDCTNCCSMIAYPDVLAHGCIRREHDVRPRDTDEAQNTMSVYEQIAVNVAKSQKWSSDILRAPPASQMQFIRSLVNRCGLDPDRATRADMDALDVSVYRVTSSLKFTSTWHRAIQNEWDLFRFSYVTELDDVSAYTSDETTARLKAEQEERIKQASYAFWCCSMCTEPAGRRQNWEDMRKHIIEQWVPSPTWCRDIPLLTPANLGMKSRNRTLRIIICTAILTPGNMEVASYAQHKGR</sequence>
<evidence type="ECO:0000313" key="2">
    <source>
        <dbReference type="Proteomes" id="UP000194127"/>
    </source>
</evidence>
<feature type="non-terminal residue" evidence="1">
    <location>
        <position position="1"/>
    </location>
</feature>
<reference evidence="1 2" key="1">
    <citation type="submission" date="2017-04" db="EMBL/GenBank/DDBJ databases">
        <title>Genome Sequence of the Model Brown-Rot Fungus Postia placenta SB12.</title>
        <authorList>
            <consortium name="DOE Joint Genome Institute"/>
            <person name="Gaskell J."/>
            <person name="Kersten P."/>
            <person name="Larrondo L.F."/>
            <person name="Canessa P."/>
            <person name="Martinez D."/>
            <person name="Hibbett D."/>
            <person name="Schmoll M."/>
            <person name="Kubicek C.P."/>
            <person name="Martinez A.T."/>
            <person name="Yadav J."/>
            <person name="Master E."/>
            <person name="Magnuson J.K."/>
            <person name="James T."/>
            <person name="Yaver D."/>
            <person name="Berka R."/>
            <person name="Labutti K."/>
            <person name="Lipzen A."/>
            <person name="Aerts A."/>
            <person name="Barry K."/>
            <person name="Henrissat B."/>
            <person name="Blanchette R."/>
            <person name="Grigoriev I."/>
            <person name="Cullen D."/>
        </authorList>
    </citation>
    <scope>NUCLEOTIDE SEQUENCE [LARGE SCALE GENOMIC DNA]</scope>
    <source>
        <strain evidence="1 2">MAD-698-R-SB12</strain>
    </source>
</reference>
<accession>A0A1X6N7H7</accession>
<protein>
    <submittedName>
        <fullName evidence="1">Uncharacterized protein</fullName>
    </submittedName>
</protein>
<evidence type="ECO:0000313" key="1">
    <source>
        <dbReference type="EMBL" id="OSX64450.1"/>
    </source>
</evidence>
<dbReference type="EMBL" id="KZ110594">
    <property type="protein sequence ID" value="OSX64450.1"/>
    <property type="molecule type" value="Genomic_DNA"/>
</dbReference>
<keyword evidence="2" id="KW-1185">Reference proteome</keyword>
<dbReference type="AlphaFoldDB" id="A0A1X6N7H7"/>
<name>A0A1X6N7H7_9APHY</name>
<dbReference type="OrthoDB" id="2322499at2759"/>